<evidence type="ECO:0000256" key="7">
    <source>
        <dbReference type="SAM" id="Phobius"/>
    </source>
</evidence>
<evidence type="ECO:0000256" key="6">
    <source>
        <dbReference type="ARBA" id="ARBA00023136"/>
    </source>
</evidence>
<keyword evidence="2" id="KW-0813">Transport</keyword>
<keyword evidence="9" id="KW-1185">Reference proteome</keyword>
<sequence>MPVLRTPIRTPPMFNLAWPLLVELGLGIASNVVGTALASRISDENGGAFAIASQVSATLFILFRIIGAGVSVVVTQNLGGGQRDAADQVARAVVGASTWLGVLTAVLALFGAHGLLHLLNAPAQVFPIAAPFLMALAPAMLLDAWNASMASVMRAHLRTRDTLVVLIIMHVSHLVMAIPLMYGWGPLPALGLPGYALALALSRAIGLALHLMMWRVHLQLTVSRDDWWRLPRRELAAVLHIGLPGAAENIAWRLAFMVSVATAAELGAKALATQAYVLQLMGGVMMFSIATGLAVEIVVGYLIGAGQLREAHRVVKRSLARGLIVSLLTAACAALAGHWLLGWFTQDADILAAGAALLWITVVLEPGRTFNLVVINALRAAGDARFPVMAGAFSMLFVLAGGSWLLGVVLGWGLPGVWIAYAADEWIRGLIMWRRWQTHAWVPHARSSRKRLRPAIVVEG</sequence>
<feature type="transmembrane region" description="Helical" evidence="7">
    <location>
        <begin position="163"/>
        <end position="182"/>
    </location>
</feature>
<feature type="transmembrane region" description="Helical" evidence="7">
    <location>
        <begin position="125"/>
        <end position="142"/>
    </location>
</feature>
<dbReference type="GO" id="GO:0042910">
    <property type="term" value="F:xenobiotic transmembrane transporter activity"/>
    <property type="evidence" value="ECO:0007669"/>
    <property type="project" value="InterPro"/>
</dbReference>
<proteinExistence type="predicted"/>
<evidence type="ECO:0000256" key="5">
    <source>
        <dbReference type="ARBA" id="ARBA00022989"/>
    </source>
</evidence>
<keyword evidence="6 7" id="KW-0472">Membrane</keyword>
<comment type="subcellular location">
    <subcellularLocation>
        <location evidence="1">Cell inner membrane</location>
        <topology evidence="1">Multi-pass membrane protein</topology>
    </subcellularLocation>
</comment>
<feature type="transmembrane region" description="Helical" evidence="7">
    <location>
        <begin position="235"/>
        <end position="256"/>
    </location>
</feature>
<dbReference type="Pfam" id="PF01554">
    <property type="entry name" value="MatE"/>
    <property type="match status" value="2"/>
</dbReference>
<dbReference type="GO" id="GO:0005886">
    <property type="term" value="C:plasma membrane"/>
    <property type="evidence" value="ECO:0007669"/>
    <property type="project" value="UniProtKB-SubCell"/>
</dbReference>
<evidence type="ECO:0000256" key="4">
    <source>
        <dbReference type="ARBA" id="ARBA00022692"/>
    </source>
</evidence>
<keyword evidence="5 7" id="KW-1133">Transmembrane helix</keyword>
<evidence type="ECO:0000313" key="8">
    <source>
        <dbReference type="EMBL" id="MRW89632.1"/>
    </source>
</evidence>
<dbReference type="PIRSF" id="PIRSF006603">
    <property type="entry name" value="DinF"/>
    <property type="match status" value="1"/>
</dbReference>
<reference evidence="8 9" key="1">
    <citation type="submission" date="2019-11" db="EMBL/GenBank/DDBJ databases">
        <title>Novel species isolated from a subtropical stream in China.</title>
        <authorList>
            <person name="Lu H."/>
        </authorList>
    </citation>
    <scope>NUCLEOTIDE SEQUENCE [LARGE SCALE GENOMIC DNA]</scope>
    <source>
        <strain evidence="8 9">FT80W</strain>
    </source>
</reference>
<dbReference type="EMBL" id="WKJK01000003">
    <property type="protein sequence ID" value="MRW89632.1"/>
    <property type="molecule type" value="Genomic_DNA"/>
</dbReference>
<accession>A0A6I2KVT4</accession>
<dbReference type="InterPro" id="IPR048279">
    <property type="entry name" value="MdtK-like"/>
</dbReference>
<feature type="transmembrane region" description="Helical" evidence="7">
    <location>
        <begin position="323"/>
        <end position="344"/>
    </location>
</feature>
<dbReference type="InterPro" id="IPR047135">
    <property type="entry name" value="YsiQ"/>
</dbReference>
<dbReference type="GO" id="GO:0015297">
    <property type="term" value="F:antiporter activity"/>
    <property type="evidence" value="ECO:0007669"/>
    <property type="project" value="InterPro"/>
</dbReference>
<evidence type="ECO:0000256" key="2">
    <source>
        <dbReference type="ARBA" id="ARBA00022448"/>
    </source>
</evidence>
<dbReference type="PANTHER" id="PTHR42925">
    <property type="entry name" value="MULTIDRUG AND TOXIN EFFLUX PROTEIN MATE FAMILY"/>
    <property type="match status" value="1"/>
</dbReference>
<comment type="caution">
    <text evidence="8">The sequence shown here is derived from an EMBL/GenBank/DDBJ whole genome shotgun (WGS) entry which is preliminary data.</text>
</comment>
<protein>
    <submittedName>
        <fullName evidence="8">MATE family efflux transporter</fullName>
    </submittedName>
</protein>
<dbReference type="Proteomes" id="UP000433309">
    <property type="component" value="Unassembled WGS sequence"/>
</dbReference>
<feature type="transmembrane region" description="Helical" evidence="7">
    <location>
        <begin position="276"/>
        <end position="303"/>
    </location>
</feature>
<feature type="transmembrane region" description="Helical" evidence="7">
    <location>
        <begin position="48"/>
        <end position="75"/>
    </location>
</feature>
<evidence type="ECO:0000313" key="9">
    <source>
        <dbReference type="Proteomes" id="UP000433309"/>
    </source>
</evidence>
<dbReference type="InterPro" id="IPR002528">
    <property type="entry name" value="MATE_fam"/>
</dbReference>
<gene>
    <name evidence="8" type="ORF">GJ699_06520</name>
</gene>
<feature type="transmembrane region" description="Helical" evidence="7">
    <location>
        <begin position="386"/>
        <end position="406"/>
    </location>
</feature>
<dbReference type="NCBIfam" id="TIGR00797">
    <property type="entry name" value="matE"/>
    <property type="match status" value="1"/>
</dbReference>
<keyword evidence="4 7" id="KW-0812">Transmembrane</keyword>
<feature type="transmembrane region" description="Helical" evidence="7">
    <location>
        <begin position="96"/>
        <end position="119"/>
    </location>
</feature>
<dbReference type="PANTHER" id="PTHR42925:SF1">
    <property type="entry name" value="VIRULENCE FACTOR MVIN"/>
    <property type="match status" value="1"/>
</dbReference>
<evidence type="ECO:0000256" key="3">
    <source>
        <dbReference type="ARBA" id="ARBA00022475"/>
    </source>
</evidence>
<organism evidence="8 9">
    <name type="scientific">Duganella guangzhouensis</name>
    <dbReference type="NCBI Taxonomy" id="2666084"/>
    <lineage>
        <taxon>Bacteria</taxon>
        <taxon>Pseudomonadati</taxon>
        <taxon>Pseudomonadota</taxon>
        <taxon>Betaproteobacteria</taxon>
        <taxon>Burkholderiales</taxon>
        <taxon>Oxalobacteraceae</taxon>
        <taxon>Telluria group</taxon>
        <taxon>Duganella</taxon>
    </lineage>
</organism>
<evidence type="ECO:0000256" key="1">
    <source>
        <dbReference type="ARBA" id="ARBA00004429"/>
    </source>
</evidence>
<name>A0A6I2KVT4_9BURK</name>
<feature type="transmembrane region" description="Helical" evidence="7">
    <location>
        <begin position="350"/>
        <end position="374"/>
    </location>
</feature>
<dbReference type="CDD" id="cd13134">
    <property type="entry name" value="MATE_like_8"/>
    <property type="match status" value="1"/>
</dbReference>
<keyword evidence="3" id="KW-1003">Cell membrane</keyword>
<dbReference type="AlphaFoldDB" id="A0A6I2KVT4"/>
<feature type="transmembrane region" description="Helical" evidence="7">
    <location>
        <begin position="194"/>
        <end position="214"/>
    </location>
</feature>